<evidence type="ECO:0000256" key="8">
    <source>
        <dbReference type="ARBA" id="ARBA00023163"/>
    </source>
</evidence>
<protein>
    <recommendedName>
        <fullName evidence="2">Phosphate regulon transcriptional regulatory protein PhoB</fullName>
    </recommendedName>
</protein>
<dbReference type="Gene3D" id="1.10.10.10">
    <property type="entry name" value="Winged helix-like DNA-binding domain superfamily/Winged helix DNA-binding domain"/>
    <property type="match status" value="1"/>
</dbReference>
<keyword evidence="15" id="KW-1185">Reference proteome</keyword>
<dbReference type="GO" id="GO:0005829">
    <property type="term" value="C:cytosol"/>
    <property type="evidence" value="ECO:0007669"/>
    <property type="project" value="TreeGrafter"/>
</dbReference>
<dbReference type="InterPro" id="IPR036388">
    <property type="entry name" value="WH-like_DNA-bd_sf"/>
</dbReference>
<feature type="DNA-binding region" description="OmpR/PhoB-type" evidence="11">
    <location>
        <begin position="131"/>
        <end position="230"/>
    </location>
</feature>
<dbReference type="Proteomes" id="UP000007089">
    <property type="component" value="Chromosome"/>
</dbReference>
<dbReference type="InterPro" id="IPR001867">
    <property type="entry name" value="OmpR/PhoB-type_DNA-bd"/>
</dbReference>
<feature type="modified residue" description="4-aspartylphosphate" evidence="10">
    <location>
        <position position="53"/>
    </location>
</feature>
<dbReference type="SUPFAM" id="SSF52172">
    <property type="entry name" value="CheY-like"/>
    <property type="match status" value="1"/>
</dbReference>
<dbReference type="GO" id="GO:0045893">
    <property type="term" value="P:positive regulation of DNA-templated transcription"/>
    <property type="evidence" value="ECO:0007669"/>
    <property type="project" value="UniProtKB-ARBA"/>
</dbReference>
<dbReference type="GO" id="GO:0042802">
    <property type="term" value="F:identical protein binding"/>
    <property type="evidence" value="ECO:0007669"/>
    <property type="project" value="UniProtKB-ARBA"/>
</dbReference>
<dbReference type="InterPro" id="IPR011006">
    <property type="entry name" value="CheY-like_superfamily"/>
</dbReference>
<comment type="function">
    <text evidence="9">This protein is a positive regulator for the phosphate regulon. Transcription of this operon is positively regulated by PhoB and PhoR when phosphate is limited.</text>
</comment>
<dbReference type="InterPro" id="IPR039420">
    <property type="entry name" value="WalR-like"/>
</dbReference>
<keyword evidence="7 11" id="KW-0238">DNA-binding</keyword>
<keyword evidence="8" id="KW-0804">Transcription</keyword>
<evidence type="ECO:0000256" key="2">
    <source>
        <dbReference type="ARBA" id="ARBA00013332"/>
    </source>
</evidence>
<keyword evidence="4 10" id="KW-0597">Phosphoprotein</keyword>
<keyword evidence="5" id="KW-0902">Two-component regulatory system</keyword>
<gene>
    <name evidence="14" type="ordered locus">A2cp1_0440</name>
</gene>
<evidence type="ECO:0000256" key="1">
    <source>
        <dbReference type="ARBA" id="ARBA00004496"/>
    </source>
</evidence>
<dbReference type="KEGG" id="acp:A2cp1_0440"/>
<dbReference type="PANTHER" id="PTHR48111:SF4">
    <property type="entry name" value="DNA-BINDING DUAL TRANSCRIPTIONAL REGULATOR OMPR"/>
    <property type="match status" value="1"/>
</dbReference>
<accession>B8JAY6</accession>
<reference evidence="14" key="1">
    <citation type="submission" date="2009-01" db="EMBL/GenBank/DDBJ databases">
        <title>Complete sequence of Anaeromyxobacter dehalogenans 2CP-1.</title>
        <authorList>
            <consortium name="US DOE Joint Genome Institute"/>
            <person name="Lucas S."/>
            <person name="Copeland A."/>
            <person name="Lapidus A."/>
            <person name="Glavina del Rio T."/>
            <person name="Dalin E."/>
            <person name="Tice H."/>
            <person name="Bruce D."/>
            <person name="Goodwin L."/>
            <person name="Pitluck S."/>
            <person name="Saunders E."/>
            <person name="Brettin T."/>
            <person name="Detter J.C."/>
            <person name="Han C."/>
            <person name="Larimer F."/>
            <person name="Land M."/>
            <person name="Hauser L."/>
            <person name="Kyrpides N."/>
            <person name="Ovchinnikova G."/>
            <person name="Beliaev A.S."/>
            <person name="Richardson P."/>
        </authorList>
    </citation>
    <scope>NUCLEOTIDE SEQUENCE</scope>
    <source>
        <strain evidence="14">2CP-1</strain>
    </source>
</reference>
<keyword evidence="3" id="KW-0963">Cytoplasm</keyword>
<dbReference type="Gene3D" id="3.40.50.2300">
    <property type="match status" value="1"/>
</dbReference>
<evidence type="ECO:0000256" key="9">
    <source>
        <dbReference type="ARBA" id="ARBA00024735"/>
    </source>
</evidence>
<dbReference type="Pfam" id="PF00072">
    <property type="entry name" value="Response_reg"/>
    <property type="match status" value="1"/>
</dbReference>
<dbReference type="FunFam" id="1.10.10.10:FF:000018">
    <property type="entry name" value="DNA-binding response regulator ResD"/>
    <property type="match status" value="1"/>
</dbReference>
<dbReference type="InterPro" id="IPR001789">
    <property type="entry name" value="Sig_transdc_resp-reg_receiver"/>
</dbReference>
<feature type="domain" description="Response regulatory" evidence="12">
    <location>
        <begin position="4"/>
        <end position="118"/>
    </location>
</feature>
<evidence type="ECO:0000256" key="11">
    <source>
        <dbReference type="PROSITE-ProRule" id="PRU01091"/>
    </source>
</evidence>
<name>B8JAY6_ANAD2</name>
<keyword evidence="6" id="KW-0805">Transcription regulation</keyword>
<comment type="subcellular location">
    <subcellularLocation>
        <location evidence="1">Cytoplasm</location>
    </subcellularLocation>
</comment>
<dbReference type="CDD" id="cd17574">
    <property type="entry name" value="REC_OmpR"/>
    <property type="match status" value="1"/>
</dbReference>
<organism evidence="14 15">
    <name type="scientific">Anaeromyxobacter dehalogenans (strain ATCC BAA-258 / DSM 21875 / 2CP-1)</name>
    <dbReference type="NCBI Taxonomy" id="455488"/>
    <lineage>
        <taxon>Bacteria</taxon>
        <taxon>Pseudomonadati</taxon>
        <taxon>Myxococcota</taxon>
        <taxon>Myxococcia</taxon>
        <taxon>Myxococcales</taxon>
        <taxon>Cystobacterineae</taxon>
        <taxon>Anaeromyxobacteraceae</taxon>
        <taxon>Anaeromyxobacter</taxon>
    </lineage>
</organism>
<dbReference type="Gene3D" id="6.10.250.690">
    <property type="match status" value="1"/>
</dbReference>
<dbReference type="AlphaFoldDB" id="B8JAY6"/>
<evidence type="ECO:0000259" key="13">
    <source>
        <dbReference type="PROSITE" id="PS51755"/>
    </source>
</evidence>
<dbReference type="HOGENOM" id="CLU_000445_30_4_7"/>
<dbReference type="FunFam" id="3.40.50.2300:FF:000021">
    <property type="entry name" value="Two-component system response regulator KdpE"/>
    <property type="match status" value="1"/>
</dbReference>
<dbReference type="PROSITE" id="PS50110">
    <property type="entry name" value="RESPONSE_REGULATORY"/>
    <property type="match status" value="1"/>
</dbReference>
<dbReference type="EMBL" id="CP001359">
    <property type="protein sequence ID" value="ACL63797.1"/>
    <property type="molecule type" value="Genomic_DNA"/>
</dbReference>
<dbReference type="GO" id="GO:0032993">
    <property type="term" value="C:protein-DNA complex"/>
    <property type="evidence" value="ECO:0007669"/>
    <property type="project" value="TreeGrafter"/>
</dbReference>
<dbReference type="SMART" id="SM00862">
    <property type="entry name" value="Trans_reg_C"/>
    <property type="match status" value="1"/>
</dbReference>
<sequence length="230" mass="25873">MAERILVIEDDPSILRGLQLNLGMEGYTVRSATDGETGLQLARTEQPDLVVVDVMLPRMGGLEVIREIRKEDPELPILILSAKNQETDKVAGLQLGADDYLGKPFGLKELLARIDALLRRRRARGEGVQPKAIRRVGGIELDLDARRALVDGRALELTSREFDLLAFFVTHPDRVYSREQLMEAVWGSRYFGTARTVDNFVARLRAHIGDDAEQPRHLETVRGIGYRFNV</sequence>
<dbReference type="Pfam" id="PF00486">
    <property type="entry name" value="Trans_reg_C"/>
    <property type="match status" value="1"/>
</dbReference>
<proteinExistence type="predicted"/>
<evidence type="ECO:0000256" key="6">
    <source>
        <dbReference type="ARBA" id="ARBA00023015"/>
    </source>
</evidence>
<dbReference type="PROSITE" id="PS51755">
    <property type="entry name" value="OMPR_PHOB"/>
    <property type="match status" value="1"/>
</dbReference>
<evidence type="ECO:0000313" key="15">
    <source>
        <dbReference type="Proteomes" id="UP000007089"/>
    </source>
</evidence>
<dbReference type="RefSeq" id="WP_012631850.1">
    <property type="nucleotide sequence ID" value="NC_011891.1"/>
</dbReference>
<feature type="domain" description="OmpR/PhoB-type" evidence="13">
    <location>
        <begin position="131"/>
        <end position="230"/>
    </location>
</feature>
<dbReference type="PANTHER" id="PTHR48111">
    <property type="entry name" value="REGULATOR OF RPOS"/>
    <property type="match status" value="1"/>
</dbReference>
<evidence type="ECO:0000256" key="3">
    <source>
        <dbReference type="ARBA" id="ARBA00022490"/>
    </source>
</evidence>
<dbReference type="GO" id="GO:0000156">
    <property type="term" value="F:phosphorelay response regulator activity"/>
    <property type="evidence" value="ECO:0007669"/>
    <property type="project" value="TreeGrafter"/>
</dbReference>
<evidence type="ECO:0000256" key="7">
    <source>
        <dbReference type="ARBA" id="ARBA00023125"/>
    </source>
</evidence>
<dbReference type="CDD" id="cd00383">
    <property type="entry name" value="trans_reg_C"/>
    <property type="match status" value="1"/>
</dbReference>
<evidence type="ECO:0000313" key="14">
    <source>
        <dbReference type="EMBL" id="ACL63797.1"/>
    </source>
</evidence>
<dbReference type="GO" id="GO:0000987">
    <property type="term" value="F:cis-regulatory region sequence-specific DNA binding"/>
    <property type="evidence" value="ECO:0007669"/>
    <property type="project" value="UniProtKB-ARBA"/>
</dbReference>
<dbReference type="SMART" id="SM00448">
    <property type="entry name" value="REC"/>
    <property type="match status" value="1"/>
</dbReference>
<evidence type="ECO:0000256" key="5">
    <source>
        <dbReference type="ARBA" id="ARBA00023012"/>
    </source>
</evidence>
<evidence type="ECO:0000259" key="12">
    <source>
        <dbReference type="PROSITE" id="PS50110"/>
    </source>
</evidence>
<evidence type="ECO:0000256" key="4">
    <source>
        <dbReference type="ARBA" id="ARBA00022553"/>
    </source>
</evidence>
<evidence type="ECO:0000256" key="10">
    <source>
        <dbReference type="PROSITE-ProRule" id="PRU00169"/>
    </source>
</evidence>